<evidence type="ECO:0000259" key="2">
    <source>
        <dbReference type="Pfam" id="PF03061"/>
    </source>
</evidence>
<proteinExistence type="predicted"/>
<dbReference type="GO" id="GO:0016289">
    <property type="term" value="F:acyl-CoA hydrolase activity"/>
    <property type="evidence" value="ECO:0007669"/>
    <property type="project" value="UniProtKB-ARBA"/>
</dbReference>
<comment type="caution">
    <text evidence="3">The sequence shown here is derived from an EMBL/GenBank/DDBJ whole genome shotgun (WGS) entry which is preliminary data.</text>
</comment>
<evidence type="ECO:0000313" key="4">
    <source>
        <dbReference type="Proteomes" id="UP000537775"/>
    </source>
</evidence>
<accession>A0A7X0FLM3</accession>
<keyword evidence="4" id="KW-1185">Reference proteome</keyword>
<dbReference type="EMBL" id="JACHML010000001">
    <property type="protein sequence ID" value="MBB6389810.1"/>
    <property type="molecule type" value="Genomic_DNA"/>
</dbReference>
<dbReference type="CDD" id="cd03443">
    <property type="entry name" value="PaaI_thioesterase"/>
    <property type="match status" value="1"/>
</dbReference>
<protein>
    <submittedName>
        <fullName evidence="3">Uncharacterized protein (TIGR00369 family)</fullName>
    </submittedName>
</protein>
<sequence>MALSSSFEQLTVFVDEFLARLGFDDVVATLGLVPHAADGETISLRMPLADHIAQANGMFSATALFGASDITGTFAAMQAYAESGQFPLAVQSNQNFLSNSKAEYAVATARVLRSGGKVAVVEVSVADAAGKLLSHATFTYVLSERTLGL</sequence>
<dbReference type="Gene3D" id="3.10.129.10">
    <property type="entry name" value="Hotdog Thioesterase"/>
    <property type="match status" value="1"/>
</dbReference>
<dbReference type="AlphaFoldDB" id="A0A7X0FLM3"/>
<evidence type="ECO:0000256" key="1">
    <source>
        <dbReference type="ARBA" id="ARBA00022801"/>
    </source>
</evidence>
<dbReference type="InterPro" id="IPR003736">
    <property type="entry name" value="PAAI_dom"/>
</dbReference>
<dbReference type="Proteomes" id="UP000537775">
    <property type="component" value="Unassembled WGS sequence"/>
</dbReference>
<name>A0A7X0FLM3_9MICO</name>
<dbReference type="SUPFAM" id="SSF54637">
    <property type="entry name" value="Thioesterase/thiol ester dehydrase-isomerase"/>
    <property type="match status" value="1"/>
</dbReference>
<dbReference type="InterPro" id="IPR029069">
    <property type="entry name" value="HotDog_dom_sf"/>
</dbReference>
<organism evidence="3 4">
    <name type="scientific">Microbacterium thalassium</name>
    <dbReference type="NCBI Taxonomy" id="362649"/>
    <lineage>
        <taxon>Bacteria</taxon>
        <taxon>Bacillati</taxon>
        <taxon>Actinomycetota</taxon>
        <taxon>Actinomycetes</taxon>
        <taxon>Micrococcales</taxon>
        <taxon>Microbacteriaceae</taxon>
        <taxon>Microbacterium</taxon>
    </lineage>
</organism>
<dbReference type="NCBIfam" id="TIGR00369">
    <property type="entry name" value="unchar_dom_1"/>
    <property type="match status" value="1"/>
</dbReference>
<evidence type="ECO:0000313" key="3">
    <source>
        <dbReference type="EMBL" id="MBB6389810.1"/>
    </source>
</evidence>
<dbReference type="RefSeq" id="WP_184749094.1">
    <property type="nucleotide sequence ID" value="NZ_BAAAJR010000008.1"/>
</dbReference>
<gene>
    <name evidence="3" type="ORF">HD594_000123</name>
</gene>
<feature type="domain" description="Thioesterase" evidence="2">
    <location>
        <begin position="73"/>
        <end position="132"/>
    </location>
</feature>
<dbReference type="Pfam" id="PF03061">
    <property type="entry name" value="4HBT"/>
    <property type="match status" value="1"/>
</dbReference>
<dbReference type="InterPro" id="IPR006683">
    <property type="entry name" value="Thioestr_dom"/>
</dbReference>
<reference evidence="3 4" key="1">
    <citation type="submission" date="2020-08" db="EMBL/GenBank/DDBJ databases">
        <title>Sequencing the genomes of 1000 actinobacteria strains.</title>
        <authorList>
            <person name="Klenk H.-P."/>
        </authorList>
    </citation>
    <scope>NUCLEOTIDE SEQUENCE [LARGE SCALE GENOMIC DNA]</scope>
    <source>
        <strain evidence="3 4">DSM 12511</strain>
    </source>
</reference>
<keyword evidence="1" id="KW-0378">Hydrolase</keyword>